<reference evidence="8 9" key="1">
    <citation type="submission" date="2019-01" db="EMBL/GenBank/DDBJ databases">
        <title>Draft Genome and Complete Hox-Cluster Characterization of the Sterlet Sturgeon (Acipenser ruthenus).</title>
        <authorList>
            <person name="Wei Q."/>
        </authorList>
    </citation>
    <scope>NUCLEOTIDE SEQUENCE [LARGE SCALE GENOMIC DNA]</scope>
    <source>
        <strain evidence="8">WHYD16114868_AA</strain>
        <tissue evidence="8">Blood</tissue>
    </source>
</reference>
<keyword evidence="4 7" id="KW-1133">Transmembrane helix</keyword>
<evidence type="ECO:0000256" key="4">
    <source>
        <dbReference type="ARBA" id="ARBA00022989"/>
    </source>
</evidence>
<evidence type="ECO:0000256" key="6">
    <source>
        <dbReference type="PIRSR" id="PIRSR604254-1"/>
    </source>
</evidence>
<feature type="transmembrane region" description="Helical" evidence="7">
    <location>
        <begin position="177"/>
        <end position="198"/>
    </location>
</feature>
<organism evidence="8 9">
    <name type="scientific">Acipenser ruthenus</name>
    <name type="common">Sterlet sturgeon</name>
    <dbReference type="NCBI Taxonomy" id="7906"/>
    <lineage>
        <taxon>Eukaryota</taxon>
        <taxon>Metazoa</taxon>
        <taxon>Chordata</taxon>
        <taxon>Craniata</taxon>
        <taxon>Vertebrata</taxon>
        <taxon>Euteleostomi</taxon>
        <taxon>Actinopterygii</taxon>
        <taxon>Chondrostei</taxon>
        <taxon>Acipenseriformes</taxon>
        <taxon>Acipenseridae</taxon>
        <taxon>Acipenser</taxon>
    </lineage>
</organism>
<keyword evidence="6" id="KW-0479">Metal-binding</keyword>
<dbReference type="GO" id="GO:0003707">
    <property type="term" value="F:nuclear steroid receptor activity"/>
    <property type="evidence" value="ECO:0007669"/>
    <property type="project" value="TreeGrafter"/>
</dbReference>
<name>A0A444UVX5_ACIRT</name>
<feature type="transmembrane region" description="Helical" evidence="7">
    <location>
        <begin position="245"/>
        <end position="262"/>
    </location>
</feature>
<feature type="binding site" evidence="6">
    <location>
        <position position="284"/>
    </location>
    <ligand>
        <name>Zn(2+)</name>
        <dbReference type="ChEBI" id="CHEBI:29105"/>
    </ligand>
</feature>
<dbReference type="AlphaFoldDB" id="A0A444UVX5"/>
<dbReference type="GO" id="GO:0046872">
    <property type="term" value="F:metal ion binding"/>
    <property type="evidence" value="ECO:0007669"/>
    <property type="project" value="UniProtKB-KW"/>
</dbReference>
<comment type="similarity">
    <text evidence="2">Belongs to the ADIPOR family.</text>
</comment>
<feature type="transmembrane region" description="Helical" evidence="7">
    <location>
        <begin position="108"/>
        <end position="131"/>
    </location>
</feature>
<sequence length="352" mass="40191">MATIAMEQLGRLFISLQQVRGIPMMLDEAAPSLPCTLRESEVPRVFRERHINAGYRPSHQNWRYYFLSLFQRHNETINVWSHLLAALVVLMKFSQLSESVDFLWDPHAWPLFILLLSSFTYMTCSALAHLLSAKSELCHYSFFFLDYTGVAVYQYGSALVHFYYAIEEGWHTQVKGFFLPTAAFLSWLSCAGCCTGKYKSHMLPKWVRKLGQVVPSGLAYVWDISPVILRIYSCFPCAGDQAVSYHIYQVSFFLASALFFTYPLPEMWFPGRCNFLGQGHQVFHVLLALCTLAQIEASHLDYLARRPLYSRLHGDSSGFLIWALLAATALSSALTAVYARRKVCSIINRKDK</sequence>
<dbReference type="PANTHER" id="PTHR20855">
    <property type="entry name" value="ADIPOR/PROGESTIN RECEPTOR-RELATED"/>
    <property type="match status" value="1"/>
</dbReference>
<evidence type="ECO:0000256" key="7">
    <source>
        <dbReference type="SAM" id="Phobius"/>
    </source>
</evidence>
<dbReference type="GO" id="GO:0005496">
    <property type="term" value="F:steroid binding"/>
    <property type="evidence" value="ECO:0007669"/>
    <property type="project" value="TreeGrafter"/>
</dbReference>
<proteinExistence type="inferred from homology"/>
<dbReference type="Proteomes" id="UP000289886">
    <property type="component" value="Unassembled WGS sequence"/>
</dbReference>
<protein>
    <submittedName>
        <fullName evidence="8">Membrane progestin receptor alpha-B</fullName>
    </submittedName>
</protein>
<gene>
    <name evidence="8" type="ORF">EOD39_20304</name>
</gene>
<feature type="transmembrane region" description="Helical" evidence="7">
    <location>
        <begin position="143"/>
        <end position="165"/>
    </location>
</feature>
<feature type="binding site" evidence="6">
    <location>
        <position position="129"/>
    </location>
    <ligand>
        <name>Zn(2+)</name>
        <dbReference type="ChEBI" id="CHEBI:29105"/>
    </ligand>
</feature>
<evidence type="ECO:0000313" key="8">
    <source>
        <dbReference type="EMBL" id="RXM92277.1"/>
    </source>
</evidence>
<feature type="binding site" evidence="6">
    <location>
        <position position="280"/>
    </location>
    <ligand>
        <name>Zn(2+)</name>
        <dbReference type="ChEBI" id="CHEBI:29105"/>
    </ligand>
</feature>
<dbReference type="PANTHER" id="PTHR20855:SF96">
    <property type="entry name" value="PROGESTIN AND ADIPOQ RECEPTOR FAMILY MEMBER VII, A"/>
    <property type="match status" value="1"/>
</dbReference>
<accession>A0A444UVX5</accession>
<feature type="transmembrane region" description="Helical" evidence="7">
    <location>
        <begin position="77"/>
        <end position="96"/>
    </location>
</feature>
<keyword evidence="8" id="KW-0675">Receptor</keyword>
<dbReference type="GO" id="GO:0005886">
    <property type="term" value="C:plasma membrane"/>
    <property type="evidence" value="ECO:0007669"/>
    <property type="project" value="TreeGrafter"/>
</dbReference>
<evidence type="ECO:0000256" key="3">
    <source>
        <dbReference type="ARBA" id="ARBA00022692"/>
    </source>
</evidence>
<keyword evidence="6" id="KW-0862">Zinc</keyword>
<keyword evidence="3 7" id="KW-0812">Transmembrane</keyword>
<dbReference type="EMBL" id="SCEB01006599">
    <property type="protein sequence ID" value="RXM92277.1"/>
    <property type="molecule type" value="Genomic_DNA"/>
</dbReference>
<dbReference type="InterPro" id="IPR004254">
    <property type="entry name" value="AdipoR/HlyIII-related"/>
</dbReference>
<feature type="transmembrane region" description="Helical" evidence="7">
    <location>
        <begin position="319"/>
        <end position="339"/>
    </location>
</feature>
<evidence type="ECO:0000313" key="9">
    <source>
        <dbReference type="Proteomes" id="UP000289886"/>
    </source>
</evidence>
<evidence type="ECO:0000256" key="2">
    <source>
        <dbReference type="ARBA" id="ARBA00007018"/>
    </source>
</evidence>
<evidence type="ECO:0000256" key="5">
    <source>
        <dbReference type="ARBA" id="ARBA00023136"/>
    </source>
</evidence>
<keyword evidence="5 7" id="KW-0472">Membrane</keyword>
<comment type="caution">
    <text evidence="8">The sequence shown here is derived from an EMBL/GenBank/DDBJ whole genome shotgun (WGS) entry which is preliminary data.</text>
</comment>
<evidence type="ECO:0000256" key="1">
    <source>
        <dbReference type="ARBA" id="ARBA00004141"/>
    </source>
</evidence>
<dbReference type="Pfam" id="PF03006">
    <property type="entry name" value="HlyIII"/>
    <property type="match status" value="1"/>
</dbReference>
<keyword evidence="9" id="KW-1185">Reference proteome</keyword>
<comment type="subcellular location">
    <subcellularLocation>
        <location evidence="1">Membrane</location>
        <topology evidence="1">Multi-pass membrane protein</topology>
    </subcellularLocation>
</comment>